<sequence>MAARSPNLRPIHTASSYVPSFLRKLLQPHVPNSTQLMGFLTLVISGGILLLLTGVTLTTVILSIIFFTPLIILSSPLWFPIAALLFIAAAGFLSLFGLTWVYRYLIRGSATIEDDSTHILMKDYATQYGHGKVKDTAPDQDSTLDPTLTQNPGSTFNLTCKPELVHDPILQLLSNPRL</sequence>
<dbReference type="PANTHER" id="PTHR33203:SF4">
    <property type="entry name" value="F27J15.22"/>
    <property type="match status" value="1"/>
</dbReference>
<keyword evidence="5 8" id="KW-0812">Transmembrane</keyword>
<organism evidence="9 10">
    <name type="scientific">Datura stramonium</name>
    <name type="common">Jimsonweed</name>
    <name type="synonym">Common thornapple</name>
    <dbReference type="NCBI Taxonomy" id="4076"/>
    <lineage>
        <taxon>Eukaryota</taxon>
        <taxon>Viridiplantae</taxon>
        <taxon>Streptophyta</taxon>
        <taxon>Embryophyta</taxon>
        <taxon>Tracheophyta</taxon>
        <taxon>Spermatophyta</taxon>
        <taxon>Magnoliopsida</taxon>
        <taxon>eudicotyledons</taxon>
        <taxon>Gunneridae</taxon>
        <taxon>Pentapetalae</taxon>
        <taxon>asterids</taxon>
        <taxon>lamiids</taxon>
        <taxon>Solanales</taxon>
        <taxon>Solanaceae</taxon>
        <taxon>Solanoideae</taxon>
        <taxon>Datureae</taxon>
        <taxon>Datura</taxon>
    </lineage>
</organism>
<keyword evidence="10" id="KW-1185">Reference proteome</keyword>
<feature type="transmembrane region" description="Helical" evidence="8">
    <location>
        <begin position="39"/>
        <end position="72"/>
    </location>
</feature>
<dbReference type="PANTHER" id="PTHR33203">
    <property type="entry name" value="OLEOSIN"/>
    <property type="match status" value="1"/>
</dbReference>
<dbReference type="EMBL" id="JACEIK010000108">
    <property type="protein sequence ID" value="MCD7449863.1"/>
    <property type="molecule type" value="Genomic_DNA"/>
</dbReference>
<evidence type="ECO:0000313" key="9">
    <source>
        <dbReference type="EMBL" id="MCD7449863.1"/>
    </source>
</evidence>
<dbReference type="Proteomes" id="UP000823775">
    <property type="component" value="Unassembled WGS sequence"/>
</dbReference>
<evidence type="ECO:0000256" key="3">
    <source>
        <dbReference type="ARBA" id="ARBA00010858"/>
    </source>
</evidence>
<proteinExistence type="inferred from homology"/>
<evidence type="ECO:0000256" key="4">
    <source>
        <dbReference type="ARBA" id="ARBA00022677"/>
    </source>
</evidence>
<evidence type="ECO:0008006" key="11">
    <source>
        <dbReference type="Google" id="ProtNLM"/>
    </source>
</evidence>
<dbReference type="InterPro" id="IPR000136">
    <property type="entry name" value="Oleosin"/>
</dbReference>
<evidence type="ECO:0000256" key="8">
    <source>
        <dbReference type="SAM" id="Phobius"/>
    </source>
</evidence>
<feature type="transmembrane region" description="Helical" evidence="8">
    <location>
        <begin position="78"/>
        <end position="102"/>
    </location>
</feature>
<keyword evidence="4" id="KW-0551">Lipid droplet</keyword>
<evidence type="ECO:0000256" key="6">
    <source>
        <dbReference type="ARBA" id="ARBA00022989"/>
    </source>
</evidence>
<name>A0ABS8RTI1_DATST</name>
<dbReference type="Pfam" id="PF01277">
    <property type="entry name" value="Oleosin"/>
    <property type="match status" value="1"/>
</dbReference>
<evidence type="ECO:0000256" key="2">
    <source>
        <dbReference type="ARBA" id="ARBA00004502"/>
    </source>
</evidence>
<protein>
    <recommendedName>
        <fullName evidence="11">Oleosin</fullName>
    </recommendedName>
</protein>
<comment type="caution">
    <text evidence="9">The sequence shown here is derived from an EMBL/GenBank/DDBJ whole genome shotgun (WGS) entry which is preliminary data.</text>
</comment>
<comment type="subcellular location">
    <subcellularLocation>
        <location evidence="2">Lipid droplet</location>
    </subcellularLocation>
    <subcellularLocation>
        <location evidence="1">Membrane</location>
        <topology evidence="1">Multi-pass membrane protein</topology>
    </subcellularLocation>
</comment>
<keyword evidence="6 8" id="KW-1133">Transmembrane helix</keyword>
<comment type="similarity">
    <text evidence="3">Belongs to the oleosin family.</text>
</comment>
<evidence type="ECO:0000313" key="10">
    <source>
        <dbReference type="Proteomes" id="UP000823775"/>
    </source>
</evidence>
<evidence type="ECO:0000256" key="5">
    <source>
        <dbReference type="ARBA" id="ARBA00022692"/>
    </source>
</evidence>
<reference evidence="9 10" key="1">
    <citation type="journal article" date="2021" name="BMC Genomics">
        <title>Datura genome reveals duplications of psychoactive alkaloid biosynthetic genes and high mutation rate following tissue culture.</title>
        <authorList>
            <person name="Rajewski A."/>
            <person name="Carter-House D."/>
            <person name="Stajich J."/>
            <person name="Litt A."/>
        </authorList>
    </citation>
    <scope>NUCLEOTIDE SEQUENCE [LARGE SCALE GENOMIC DNA]</scope>
    <source>
        <strain evidence="9">AR-01</strain>
    </source>
</reference>
<keyword evidence="7 8" id="KW-0472">Membrane</keyword>
<accession>A0ABS8RTI1</accession>
<gene>
    <name evidence="9" type="ORF">HAX54_001905</name>
</gene>
<evidence type="ECO:0000256" key="7">
    <source>
        <dbReference type="ARBA" id="ARBA00023136"/>
    </source>
</evidence>
<evidence type="ECO:0000256" key="1">
    <source>
        <dbReference type="ARBA" id="ARBA00004141"/>
    </source>
</evidence>